<keyword evidence="4" id="KW-0479">Metal-binding</keyword>
<dbReference type="RefSeq" id="WP_379582153.1">
    <property type="nucleotide sequence ID" value="NZ_JBHUFV010000094.1"/>
</dbReference>
<evidence type="ECO:0000256" key="1">
    <source>
        <dbReference type="ARBA" id="ARBA00002494"/>
    </source>
</evidence>
<dbReference type="CDD" id="cd03467">
    <property type="entry name" value="Rieske"/>
    <property type="match status" value="1"/>
</dbReference>
<reference evidence="12" key="1">
    <citation type="journal article" date="2019" name="Int. J. Syst. Evol. Microbiol.">
        <title>The Global Catalogue of Microorganisms (GCM) 10K type strain sequencing project: providing services to taxonomists for standard genome sequencing and annotation.</title>
        <authorList>
            <consortium name="The Broad Institute Genomics Platform"/>
            <consortium name="The Broad Institute Genome Sequencing Center for Infectious Disease"/>
            <person name="Wu L."/>
            <person name="Ma J."/>
        </authorList>
    </citation>
    <scope>NUCLEOTIDE SEQUENCE [LARGE SCALE GENOMIC DNA]</scope>
    <source>
        <strain evidence="12">ICMP 6774ER</strain>
    </source>
</reference>
<comment type="cofactor">
    <cofactor evidence="9">
        <name>[2Fe-2S] cluster</name>
        <dbReference type="ChEBI" id="CHEBI:190135"/>
    </cofactor>
</comment>
<feature type="domain" description="Rieske" evidence="10">
    <location>
        <begin position="81"/>
        <end position="174"/>
    </location>
</feature>
<dbReference type="Gene3D" id="2.102.10.10">
    <property type="entry name" value="Rieske [2Fe-2S] iron-sulphur domain"/>
    <property type="match status" value="1"/>
</dbReference>
<evidence type="ECO:0000256" key="5">
    <source>
        <dbReference type="ARBA" id="ARBA00023004"/>
    </source>
</evidence>
<protein>
    <recommendedName>
        <fullName evidence="2">Cytochrome bc1 complex Rieske iron-sulfur subunit</fullName>
    </recommendedName>
    <alternativeName>
        <fullName evidence="8">Cytochrome bc1 reductase complex subunit QcrA</fullName>
    </alternativeName>
</protein>
<keyword evidence="7" id="KW-1015">Disulfide bond</keyword>
<dbReference type="Proteomes" id="UP001597368">
    <property type="component" value="Unassembled WGS sequence"/>
</dbReference>
<dbReference type="SUPFAM" id="SSF50022">
    <property type="entry name" value="ISP domain"/>
    <property type="match status" value="1"/>
</dbReference>
<evidence type="ECO:0000256" key="3">
    <source>
        <dbReference type="ARBA" id="ARBA00022714"/>
    </source>
</evidence>
<proteinExistence type="predicted"/>
<keyword evidence="6" id="KW-0411">Iron-sulfur</keyword>
<comment type="caution">
    <text evidence="11">The sequence shown here is derived from an EMBL/GenBank/DDBJ whole genome shotgun (WGS) entry which is preliminary data.</text>
</comment>
<evidence type="ECO:0000256" key="8">
    <source>
        <dbReference type="ARBA" id="ARBA00029586"/>
    </source>
</evidence>
<dbReference type="Pfam" id="PF00355">
    <property type="entry name" value="Rieske"/>
    <property type="match status" value="1"/>
</dbReference>
<sequence>MKMMRRVLLPLRAKVRRKLALLTRGTPDEGPAVQEDVKRRTALRGGLIAAATTVVGVAAGSALGLARRPETSPEDSPSTGPVIAAAADITAGSAKPFTAPNGAPAYLLRPTPDTFLAFNATCTHQGCPVSYVGPGFRCPCHGSTFDENGRVTGGPARASLIEIPVKVVDGQVTIA</sequence>
<organism evidence="11 12">
    <name type="scientific">Nonomuraea mangrovi</name>
    <dbReference type="NCBI Taxonomy" id="2316207"/>
    <lineage>
        <taxon>Bacteria</taxon>
        <taxon>Bacillati</taxon>
        <taxon>Actinomycetota</taxon>
        <taxon>Actinomycetes</taxon>
        <taxon>Streptosporangiales</taxon>
        <taxon>Streptosporangiaceae</taxon>
        <taxon>Nonomuraea</taxon>
    </lineage>
</organism>
<evidence type="ECO:0000313" key="12">
    <source>
        <dbReference type="Proteomes" id="UP001597368"/>
    </source>
</evidence>
<evidence type="ECO:0000256" key="9">
    <source>
        <dbReference type="ARBA" id="ARBA00034078"/>
    </source>
</evidence>
<dbReference type="EMBL" id="JBHUFV010000094">
    <property type="protein sequence ID" value="MFD1939669.1"/>
    <property type="molecule type" value="Genomic_DNA"/>
</dbReference>
<keyword evidence="12" id="KW-1185">Reference proteome</keyword>
<gene>
    <name evidence="11" type="ORF">ACFSKW_50250</name>
</gene>
<dbReference type="PROSITE" id="PS51296">
    <property type="entry name" value="RIESKE"/>
    <property type="match status" value="1"/>
</dbReference>
<dbReference type="InterPro" id="IPR036922">
    <property type="entry name" value="Rieske_2Fe-2S_sf"/>
</dbReference>
<dbReference type="PRINTS" id="PR00162">
    <property type="entry name" value="RIESKE"/>
</dbReference>
<evidence type="ECO:0000313" key="11">
    <source>
        <dbReference type="EMBL" id="MFD1939669.1"/>
    </source>
</evidence>
<dbReference type="PANTHER" id="PTHR10134">
    <property type="entry name" value="CYTOCHROME B-C1 COMPLEX SUBUNIT RIESKE, MITOCHONDRIAL"/>
    <property type="match status" value="1"/>
</dbReference>
<dbReference type="InterPro" id="IPR017941">
    <property type="entry name" value="Rieske_2Fe-2S"/>
</dbReference>
<accession>A0ABW4TEH0</accession>
<dbReference type="InterPro" id="IPR014349">
    <property type="entry name" value="Rieske_Fe-S_prot"/>
</dbReference>
<keyword evidence="5" id="KW-0408">Iron</keyword>
<evidence type="ECO:0000256" key="7">
    <source>
        <dbReference type="ARBA" id="ARBA00023157"/>
    </source>
</evidence>
<keyword evidence="3" id="KW-0001">2Fe-2S</keyword>
<evidence type="ECO:0000256" key="2">
    <source>
        <dbReference type="ARBA" id="ARBA00015816"/>
    </source>
</evidence>
<name>A0ABW4TEH0_9ACTN</name>
<evidence type="ECO:0000256" key="6">
    <source>
        <dbReference type="ARBA" id="ARBA00023014"/>
    </source>
</evidence>
<dbReference type="InterPro" id="IPR005805">
    <property type="entry name" value="Rieske_Fe-S_prot_C"/>
</dbReference>
<evidence type="ECO:0000256" key="4">
    <source>
        <dbReference type="ARBA" id="ARBA00022723"/>
    </source>
</evidence>
<comment type="function">
    <text evidence="1">Iron-sulfur subunit of the cytochrome bc1 complex, an essential component of the respiratory electron transport chain required for ATP synthesis. The bc1 complex catalyzes the oxidation of menaquinol and the reduction of cytochrome c in the respiratory chain. The bc1 complex operates through a Q-cycle mechanism that couples electron transfer to generation of the proton gradient that drives ATP synthesis.</text>
</comment>
<evidence type="ECO:0000259" key="10">
    <source>
        <dbReference type="PROSITE" id="PS51296"/>
    </source>
</evidence>